<evidence type="ECO:0000256" key="9">
    <source>
        <dbReference type="ARBA" id="ARBA00050776"/>
    </source>
</evidence>
<evidence type="ECO:0000256" key="2">
    <source>
        <dbReference type="ARBA" id="ARBA00006490"/>
    </source>
</evidence>
<keyword evidence="13" id="KW-1185">Reference proteome</keyword>
<evidence type="ECO:0000256" key="5">
    <source>
        <dbReference type="ARBA" id="ARBA00022723"/>
    </source>
</evidence>
<comment type="catalytic activity">
    <reaction evidence="9">
        <text>(sulfur carrier)-H + L-cysteine = (sulfur carrier)-SH + L-alanine</text>
        <dbReference type="Rhea" id="RHEA:43892"/>
        <dbReference type="Rhea" id="RHEA-COMP:14737"/>
        <dbReference type="Rhea" id="RHEA-COMP:14739"/>
        <dbReference type="ChEBI" id="CHEBI:29917"/>
        <dbReference type="ChEBI" id="CHEBI:35235"/>
        <dbReference type="ChEBI" id="CHEBI:57972"/>
        <dbReference type="ChEBI" id="CHEBI:64428"/>
        <dbReference type="EC" id="2.8.1.7"/>
    </reaction>
</comment>
<dbReference type="eggNOG" id="COG1104">
    <property type="taxonomic scope" value="Bacteria"/>
</dbReference>
<dbReference type="RefSeq" id="WP_007278427.1">
    <property type="nucleotide sequence ID" value="NZ_ABCK01000007.1"/>
</dbReference>
<evidence type="ECO:0000256" key="6">
    <source>
        <dbReference type="ARBA" id="ARBA00022898"/>
    </source>
</evidence>
<accession>A6DKL5</accession>
<sequence>MMIYLDNNATTPLDPRVKARMQPFLEEEFGNAASNHAFGWKAKDAVTWARGKLSSLLNVKIDEITFTSGATESNHMVIQGVVLHCLLRGEIDQCHLITSNVEHKCVLGAFERARQLGAEITILAADKDGRISPEQISEALRPETRLVSLMYANNELGTLNPIAEIASLCRENSVLFHTDAAQAVGKIDMELENVDFLSLSAHKFYGPKGVGALYCCPRALSKLEVLCPGGGQENGLRSGTLNISGIVGMGAAAEIAKNKSHRKEIEELTTYLLSGIRKVYPKVQVNGSEEHRLPGNLNLTFPDVDTDDLEMALDMVAYSNSSACSAGQKKGSYVLEAIGLSEADRKRSLRFGLGLFSTKEEIDKVIRALEDLSE</sequence>
<dbReference type="STRING" id="313628.LNTAR_00890"/>
<dbReference type="EC" id="2.8.1.7" evidence="3"/>
<keyword evidence="5" id="KW-0479">Metal-binding</keyword>
<dbReference type="InterPro" id="IPR015421">
    <property type="entry name" value="PyrdxlP-dep_Trfase_major"/>
</dbReference>
<dbReference type="Pfam" id="PF00266">
    <property type="entry name" value="Aminotran_5"/>
    <property type="match status" value="1"/>
</dbReference>
<dbReference type="GO" id="GO:0046872">
    <property type="term" value="F:metal ion binding"/>
    <property type="evidence" value="ECO:0007669"/>
    <property type="project" value="UniProtKB-KW"/>
</dbReference>
<protein>
    <recommendedName>
        <fullName evidence="3">cysteine desulfurase</fullName>
        <ecNumber evidence="3">2.8.1.7</ecNumber>
    </recommendedName>
</protein>
<dbReference type="OrthoDB" id="9808002at2"/>
<gene>
    <name evidence="12" type="ORF">LNTAR_00890</name>
</gene>
<dbReference type="PANTHER" id="PTHR11601">
    <property type="entry name" value="CYSTEINE DESULFURYLASE FAMILY MEMBER"/>
    <property type="match status" value="1"/>
</dbReference>
<dbReference type="InterPro" id="IPR020578">
    <property type="entry name" value="Aminotrans_V_PyrdxlP_BS"/>
</dbReference>
<comment type="caution">
    <text evidence="12">The sequence shown here is derived from an EMBL/GenBank/DDBJ whole genome shotgun (WGS) entry which is preliminary data.</text>
</comment>
<keyword evidence="6" id="KW-0663">Pyridoxal phosphate</keyword>
<dbReference type="GO" id="GO:0008483">
    <property type="term" value="F:transaminase activity"/>
    <property type="evidence" value="ECO:0007669"/>
    <property type="project" value="UniProtKB-KW"/>
</dbReference>
<dbReference type="EMBL" id="ABCK01000007">
    <property type="protein sequence ID" value="EDM27913.1"/>
    <property type="molecule type" value="Genomic_DNA"/>
</dbReference>
<comment type="cofactor">
    <cofactor evidence="1 10">
        <name>pyridoxal 5'-phosphate</name>
        <dbReference type="ChEBI" id="CHEBI:597326"/>
    </cofactor>
</comment>
<evidence type="ECO:0000313" key="13">
    <source>
        <dbReference type="Proteomes" id="UP000004947"/>
    </source>
</evidence>
<evidence type="ECO:0000256" key="10">
    <source>
        <dbReference type="RuleBase" id="RU004504"/>
    </source>
</evidence>
<comment type="similarity">
    <text evidence="2">Belongs to the class-V pyridoxal-phosphate-dependent aminotransferase family. NifS/IscS subfamily.</text>
</comment>
<dbReference type="AlphaFoldDB" id="A6DKL5"/>
<dbReference type="Proteomes" id="UP000004947">
    <property type="component" value="Unassembled WGS sequence"/>
</dbReference>
<dbReference type="InterPro" id="IPR016454">
    <property type="entry name" value="Cysteine_dSase"/>
</dbReference>
<dbReference type="Gene3D" id="3.90.1150.10">
    <property type="entry name" value="Aspartate Aminotransferase, domain 1"/>
    <property type="match status" value="1"/>
</dbReference>
<keyword evidence="7" id="KW-0408">Iron</keyword>
<evidence type="ECO:0000259" key="11">
    <source>
        <dbReference type="Pfam" id="PF00266"/>
    </source>
</evidence>
<dbReference type="Gene3D" id="1.10.260.50">
    <property type="match status" value="1"/>
</dbReference>
<proteinExistence type="inferred from homology"/>
<dbReference type="PANTHER" id="PTHR11601:SF34">
    <property type="entry name" value="CYSTEINE DESULFURASE"/>
    <property type="match status" value="1"/>
</dbReference>
<evidence type="ECO:0000313" key="12">
    <source>
        <dbReference type="EMBL" id="EDM27913.1"/>
    </source>
</evidence>
<keyword evidence="8" id="KW-0411">Iron-sulfur</keyword>
<dbReference type="Gene3D" id="3.40.640.10">
    <property type="entry name" value="Type I PLP-dependent aspartate aminotransferase-like (Major domain)"/>
    <property type="match status" value="1"/>
</dbReference>
<evidence type="ECO:0000256" key="3">
    <source>
        <dbReference type="ARBA" id="ARBA00012239"/>
    </source>
</evidence>
<dbReference type="PROSITE" id="PS00595">
    <property type="entry name" value="AA_TRANSFER_CLASS_5"/>
    <property type="match status" value="1"/>
</dbReference>
<dbReference type="InterPro" id="IPR000192">
    <property type="entry name" value="Aminotrans_V_dom"/>
</dbReference>
<evidence type="ECO:0000256" key="8">
    <source>
        <dbReference type="ARBA" id="ARBA00023014"/>
    </source>
</evidence>
<dbReference type="GO" id="GO:0051536">
    <property type="term" value="F:iron-sulfur cluster binding"/>
    <property type="evidence" value="ECO:0007669"/>
    <property type="project" value="UniProtKB-KW"/>
</dbReference>
<evidence type="ECO:0000256" key="1">
    <source>
        <dbReference type="ARBA" id="ARBA00001933"/>
    </source>
</evidence>
<evidence type="ECO:0000256" key="7">
    <source>
        <dbReference type="ARBA" id="ARBA00023004"/>
    </source>
</evidence>
<dbReference type="InterPro" id="IPR015424">
    <property type="entry name" value="PyrdxlP-dep_Trfase"/>
</dbReference>
<keyword evidence="4 12" id="KW-0808">Transferase</keyword>
<dbReference type="PIRSF" id="PIRSF005572">
    <property type="entry name" value="NifS"/>
    <property type="match status" value="1"/>
</dbReference>
<keyword evidence="12" id="KW-0032">Aminotransferase</keyword>
<dbReference type="SUPFAM" id="SSF53383">
    <property type="entry name" value="PLP-dependent transferases"/>
    <property type="match status" value="1"/>
</dbReference>
<reference evidence="12 13" key="1">
    <citation type="journal article" date="2010" name="J. Bacteriol.">
        <title>Genome sequence of Lentisphaera araneosa HTCC2155T, the type species of the order Lentisphaerales in the phylum Lentisphaerae.</title>
        <authorList>
            <person name="Thrash J.C."/>
            <person name="Cho J.C."/>
            <person name="Vergin K.L."/>
            <person name="Morris R.M."/>
            <person name="Giovannoni S.J."/>
        </authorList>
    </citation>
    <scope>NUCLEOTIDE SEQUENCE [LARGE SCALE GENOMIC DNA]</scope>
    <source>
        <strain evidence="12 13">HTCC2155</strain>
    </source>
</reference>
<feature type="domain" description="Aminotransferase class V" evidence="11">
    <location>
        <begin position="3"/>
        <end position="365"/>
    </location>
</feature>
<organism evidence="12 13">
    <name type="scientific">Lentisphaera araneosa HTCC2155</name>
    <dbReference type="NCBI Taxonomy" id="313628"/>
    <lineage>
        <taxon>Bacteria</taxon>
        <taxon>Pseudomonadati</taxon>
        <taxon>Lentisphaerota</taxon>
        <taxon>Lentisphaeria</taxon>
        <taxon>Lentisphaerales</taxon>
        <taxon>Lentisphaeraceae</taxon>
        <taxon>Lentisphaera</taxon>
    </lineage>
</organism>
<evidence type="ECO:0000256" key="4">
    <source>
        <dbReference type="ARBA" id="ARBA00022679"/>
    </source>
</evidence>
<dbReference type="InterPro" id="IPR015422">
    <property type="entry name" value="PyrdxlP-dep_Trfase_small"/>
</dbReference>
<dbReference type="GO" id="GO:0031071">
    <property type="term" value="F:cysteine desulfurase activity"/>
    <property type="evidence" value="ECO:0007669"/>
    <property type="project" value="UniProtKB-EC"/>
</dbReference>
<name>A6DKL5_9BACT</name>